<feature type="region of interest" description="Disordered" evidence="1">
    <location>
        <begin position="115"/>
        <end position="199"/>
    </location>
</feature>
<dbReference type="EMBL" id="KN824325">
    <property type="protein sequence ID" value="KIM24359.1"/>
    <property type="molecule type" value="Genomic_DNA"/>
</dbReference>
<feature type="compositionally biased region" description="Low complexity" evidence="1">
    <location>
        <begin position="124"/>
        <end position="139"/>
    </location>
</feature>
<dbReference type="Proteomes" id="UP000054097">
    <property type="component" value="Unassembled WGS sequence"/>
</dbReference>
<dbReference type="HOGENOM" id="CLU_816755_0_0_1"/>
<feature type="compositionally biased region" description="Low complexity" evidence="1">
    <location>
        <begin position="255"/>
        <end position="270"/>
    </location>
</feature>
<organism evidence="3 4">
    <name type="scientific">Serendipita vermifera MAFF 305830</name>
    <dbReference type="NCBI Taxonomy" id="933852"/>
    <lineage>
        <taxon>Eukaryota</taxon>
        <taxon>Fungi</taxon>
        <taxon>Dikarya</taxon>
        <taxon>Basidiomycota</taxon>
        <taxon>Agaricomycotina</taxon>
        <taxon>Agaricomycetes</taxon>
        <taxon>Sebacinales</taxon>
        <taxon>Serendipitaceae</taxon>
        <taxon>Serendipita</taxon>
    </lineage>
</organism>
<feature type="region of interest" description="Disordered" evidence="1">
    <location>
        <begin position="1"/>
        <end position="30"/>
    </location>
</feature>
<keyword evidence="2" id="KW-1133">Transmembrane helix</keyword>
<proteinExistence type="predicted"/>
<feature type="compositionally biased region" description="Basic and acidic residues" evidence="1">
    <location>
        <begin position="162"/>
        <end position="172"/>
    </location>
</feature>
<sequence length="340" mass="36671">MYLIRRQDSTLTSSNTGPPDPTLNPHPANAPQTALEPWTIALIVILSLISLGVLGTIFIQIRTRRAMRRGASTTRFNEHSSNIGPDFDSFAVEPSTSVTAEQRRHSVVDDAKVHIRRLLRKPTRPSAPTRPRSSSYPAPNKKKSGGLEFGLGALRFGSSGHGGEKGYDDAREGGGLGLGGGGKKGRRRKSQSGLDVRLRSADGHEDEYYGWSPPFMRNENGTTGSGSGFRLGSAGSTSGFVSASTPRREHDDGVALGAAAGGPPAPGRMASRGRESEELSWNYYADQSIAHTVRGSFEDAEEEQRQRTIMQQLQQHQLGEAVQRLAAERAAVDGTRPTRL</sequence>
<evidence type="ECO:0000256" key="1">
    <source>
        <dbReference type="SAM" id="MobiDB-lite"/>
    </source>
</evidence>
<accession>A0A0C3AWJ2</accession>
<feature type="region of interest" description="Disordered" evidence="1">
    <location>
        <begin position="216"/>
        <end position="249"/>
    </location>
</feature>
<feature type="compositionally biased region" description="Gly residues" evidence="1">
    <location>
        <begin position="173"/>
        <end position="182"/>
    </location>
</feature>
<keyword evidence="2" id="KW-0812">Transmembrane</keyword>
<dbReference type="AlphaFoldDB" id="A0A0C3AWJ2"/>
<evidence type="ECO:0000313" key="3">
    <source>
        <dbReference type="EMBL" id="KIM24359.1"/>
    </source>
</evidence>
<reference evidence="4" key="2">
    <citation type="submission" date="2015-01" db="EMBL/GenBank/DDBJ databases">
        <title>Evolutionary Origins and Diversification of the Mycorrhizal Mutualists.</title>
        <authorList>
            <consortium name="DOE Joint Genome Institute"/>
            <consortium name="Mycorrhizal Genomics Consortium"/>
            <person name="Kohler A."/>
            <person name="Kuo A."/>
            <person name="Nagy L.G."/>
            <person name="Floudas D."/>
            <person name="Copeland A."/>
            <person name="Barry K.W."/>
            <person name="Cichocki N."/>
            <person name="Veneault-Fourrey C."/>
            <person name="LaButti K."/>
            <person name="Lindquist E.A."/>
            <person name="Lipzen A."/>
            <person name="Lundell T."/>
            <person name="Morin E."/>
            <person name="Murat C."/>
            <person name="Riley R."/>
            <person name="Ohm R."/>
            <person name="Sun H."/>
            <person name="Tunlid A."/>
            <person name="Henrissat B."/>
            <person name="Grigoriev I.V."/>
            <person name="Hibbett D.S."/>
            <person name="Martin F."/>
        </authorList>
    </citation>
    <scope>NUCLEOTIDE SEQUENCE [LARGE SCALE GENOMIC DNA]</scope>
    <source>
        <strain evidence="4">MAFF 305830</strain>
    </source>
</reference>
<evidence type="ECO:0000256" key="2">
    <source>
        <dbReference type="SAM" id="Phobius"/>
    </source>
</evidence>
<feature type="transmembrane region" description="Helical" evidence="2">
    <location>
        <begin position="38"/>
        <end position="59"/>
    </location>
</feature>
<name>A0A0C3AWJ2_SERVB</name>
<evidence type="ECO:0000313" key="4">
    <source>
        <dbReference type="Proteomes" id="UP000054097"/>
    </source>
</evidence>
<feature type="region of interest" description="Disordered" evidence="1">
    <location>
        <begin position="255"/>
        <end position="274"/>
    </location>
</feature>
<feature type="compositionally biased region" description="Polar residues" evidence="1">
    <location>
        <begin position="234"/>
        <end position="245"/>
    </location>
</feature>
<protein>
    <submittedName>
        <fullName evidence="3">Uncharacterized protein</fullName>
    </submittedName>
</protein>
<keyword evidence="4" id="KW-1185">Reference proteome</keyword>
<reference evidence="3 4" key="1">
    <citation type="submission" date="2014-04" db="EMBL/GenBank/DDBJ databases">
        <authorList>
            <consortium name="DOE Joint Genome Institute"/>
            <person name="Kuo A."/>
            <person name="Zuccaro A."/>
            <person name="Kohler A."/>
            <person name="Nagy L.G."/>
            <person name="Floudas D."/>
            <person name="Copeland A."/>
            <person name="Barry K.W."/>
            <person name="Cichocki N."/>
            <person name="Veneault-Fourrey C."/>
            <person name="LaButti K."/>
            <person name="Lindquist E.A."/>
            <person name="Lipzen A."/>
            <person name="Lundell T."/>
            <person name="Morin E."/>
            <person name="Murat C."/>
            <person name="Sun H."/>
            <person name="Tunlid A."/>
            <person name="Henrissat B."/>
            <person name="Grigoriev I.V."/>
            <person name="Hibbett D.S."/>
            <person name="Martin F."/>
            <person name="Nordberg H.P."/>
            <person name="Cantor M.N."/>
            <person name="Hua S.X."/>
        </authorList>
    </citation>
    <scope>NUCLEOTIDE SEQUENCE [LARGE SCALE GENOMIC DNA]</scope>
    <source>
        <strain evidence="3 4">MAFF 305830</strain>
    </source>
</reference>
<gene>
    <name evidence="3" type="ORF">M408DRAFT_235145</name>
</gene>
<keyword evidence="2" id="KW-0472">Membrane</keyword>